<evidence type="ECO:0000259" key="1">
    <source>
        <dbReference type="Pfam" id="PF07812"/>
    </source>
</evidence>
<feature type="domain" description="TfuA-like core" evidence="1">
    <location>
        <begin position="48"/>
        <end position="167"/>
    </location>
</feature>
<dbReference type="InterPro" id="IPR012924">
    <property type="entry name" value="TfuA_core"/>
</dbReference>
<sequence>MRMTVFAGPSLYGIDEGFLDDFDMLPPAGCGDVLAAVAAGAPAIGLIDGVFGHAPSVWHKEILHAISEGIPVYGAAGIGALRGAECTAFGMIGVGRIFSDYVSGRRVADADVSVAYAPRERGYAPLTVAMVDVEATVEAIGANSVLSPGACRALLRAAQRIHFEERTWPDIIFEAVLADSDAVAAQEAVNLHARSQKCEDALLMLGRMREDAGSRVRSEPDFTFVESRFFSQLRHQLETGSTG</sequence>
<evidence type="ECO:0000313" key="3">
    <source>
        <dbReference type="Proteomes" id="UP001237448"/>
    </source>
</evidence>
<protein>
    <recommendedName>
        <fullName evidence="1">TfuA-like core domain-containing protein</fullName>
    </recommendedName>
</protein>
<name>A0ABU0FQI7_9HYPH</name>
<comment type="caution">
    <text evidence="2">The sequence shown here is derived from an EMBL/GenBank/DDBJ whole genome shotgun (WGS) entry which is preliminary data.</text>
</comment>
<evidence type="ECO:0000313" key="2">
    <source>
        <dbReference type="EMBL" id="MDQ0396330.1"/>
    </source>
</evidence>
<dbReference type="Proteomes" id="UP001237448">
    <property type="component" value="Unassembled WGS sequence"/>
</dbReference>
<dbReference type="Pfam" id="PF07812">
    <property type="entry name" value="TfuA"/>
    <property type="match status" value="1"/>
</dbReference>
<keyword evidence="3" id="KW-1185">Reference proteome</keyword>
<proteinExistence type="predicted"/>
<dbReference type="EMBL" id="JAUSVK010000001">
    <property type="protein sequence ID" value="MDQ0396330.1"/>
    <property type="molecule type" value="Genomic_DNA"/>
</dbReference>
<dbReference type="RefSeq" id="WP_307436432.1">
    <property type="nucleotide sequence ID" value="NZ_JAUSVK010000001.1"/>
</dbReference>
<reference evidence="2 3" key="1">
    <citation type="submission" date="2023-07" db="EMBL/GenBank/DDBJ databases">
        <title>Genomic Encyclopedia of Type Strains, Phase IV (KMG-IV): sequencing the most valuable type-strain genomes for metagenomic binning, comparative biology and taxonomic classification.</title>
        <authorList>
            <person name="Goeker M."/>
        </authorList>
    </citation>
    <scope>NUCLEOTIDE SEQUENCE [LARGE SCALE GENOMIC DNA]</scope>
    <source>
        <strain evidence="2 3">DSM 5896</strain>
    </source>
</reference>
<gene>
    <name evidence="2" type="ORF">J3R73_006122</name>
</gene>
<organism evidence="2 3">
    <name type="scientific">Labrys monachus</name>
    <dbReference type="NCBI Taxonomy" id="217067"/>
    <lineage>
        <taxon>Bacteria</taxon>
        <taxon>Pseudomonadati</taxon>
        <taxon>Pseudomonadota</taxon>
        <taxon>Alphaproteobacteria</taxon>
        <taxon>Hyphomicrobiales</taxon>
        <taxon>Xanthobacteraceae</taxon>
        <taxon>Labrys</taxon>
    </lineage>
</organism>
<accession>A0ABU0FQI7</accession>